<reference evidence="10" key="2">
    <citation type="submission" date="2010-01" db="EMBL/GenBank/DDBJ databases">
        <title>The complete genome of Conexibacter woesei DSM 14684.</title>
        <authorList>
            <consortium name="US DOE Joint Genome Institute (JGI-PGF)"/>
            <person name="Lucas S."/>
            <person name="Copeland A."/>
            <person name="Lapidus A."/>
            <person name="Glavina del Rio T."/>
            <person name="Dalin E."/>
            <person name="Tice H."/>
            <person name="Bruce D."/>
            <person name="Goodwin L."/>
            <person name="Pitluck S."/>
            <person name="Kyrpides N."/>
            <person name="Mavromatis K."/>
            <person name="Ivanova N."/>
            <person name="Mikhailova N."/>
            <person name="Chertkov O."/>
            <person name="Brettin T."/>
            <person name="Detter J.C."/>
            <person name="Han C."/>
            <person name="Larimer F."/>
            <person name="Land M."/>
            <person name="Hauser L."/>
            <person name="Markowitz V."/>
            <person name="Cheng J.-F."/>
            <person name="Hugenholtz P."/>
            <person name="Woyke T."/>
            <person name="Wu D."/>
            <person name="Pukall R."/>
            <person name="Steenblock K."/>
            <person name="Schneider S."/>
            <person name="Klenk H.-P."/>
            <person name="Eisen J.A."/>
        </authorList>
    </citation>
    <scope>NUCLEOTIDE SEQUENCE [LARGE SCALE GENOMIC DNA]</scope>
    <source>
        <strain evidence="10">DSM 14684 / CIP 108061 / JCM 11494 / NBRC 100937 / ID131577</strain>
    </source>
</reference>
<name>D3F7B9_CONWI</name>
<dbReference type="PANTHER" id="PTHR43297">
    <property type="entry name" value="OLIGOPEPTIDE TRANSPORT ATP-BINDING PROTEIN APPD"/>
    <property type="match status" value="1"/>
</dbReference>
<feature type="domain" description="ABC transporter" evidence="8">
    <location>
        <begin position="25"/>
        <end position="262"/>
    </location>
</feature>
<evidence type="ECO:0000256" key="7">
    <source>
        <dbReference type="ARBA" id="ARBA00023136"/>
    </source>
</evidence>
<dbReference type="InterPro" id="IPR050388">
    <property type="entry name" value="ABC_Ni/Peptide_Import"/>
</dbReference>
<dbReference type="GO" id="GO:0005886">
    <property type="term" value="C:plasma membrane"/>
    <property type="evidence" value="ECO:0007669"/>
    <property type="project" value="UniProtKB-SubCell"/>
</dbReference>
<keyword evidence="3" id="KW-0813">Transport</keyword>
<evidence type="ECO:0000256" key="1">
    <source>
        <dbReference type="ARBA" id="ARBA00004202"/>
    </source>
</evidence>
<dbReference type="CDD" id="cd03257">
    <property type="entry name" value="ABC_NikE_OppD_transporters"/>
    <property type="match status" value="2"/>
</dbReference>
<comment type="similarity">
    <text evidence="2">Belongs to the ABC transporter superfamily.</text>
</comment>
<dbReference type="PROSITE" id="PS50893">
    <property type="entry name" value="ABC_TRANSPORTER_2"/>
    <property type="match status" value="2"/>
</dbReference>
<accession>D3F7B9</accession>
<gene>
    <name evidence="9" type="ordered locus">Cwoe_0454</name>
</gene>
<proteinExistence type="inferred from homology"/>
<dbReference type="HOGENOM" id="CLU_000604_86_2_11"/>
<protein>
    <submittedName>
        <fullName evidence="9">Oligopeptide/dipeptide ABC transporter, ATPase subunit</fullName>
    </submittedName>
</protein>
<evidence type="ECO:0000256" key="3">
    <source>
        <dbReference type="ARBA" id="ARBA00022448"/>
    </source>
</evidence>
<evidence type="ECO:0000256" key="4">
    <source>
        <dbReference type="ARBA" id="ARBA00022475"/>
    </source>
</evidence>
<organism evidence="9 10">
    <name type="scientific">Conexibacter woesei (strain DSM 14684 / CCUG 47730 / CIP 108061 / JCM 11494 / NBRC 100937 / ID131577)</name>
    <dbReference type="NCBI Taxonomy" id="469383"/>
    <lineage>
        <taxon>Bacteria</taxon>
        <taxon>Bacillati</taxon>
        <taxon>Actinomycetota</taxon>
        <taxon>Thermoleophilia</taxon>
        <taxon>Solirubrobacterales</taxon>
        <taxon>Conexibacteraceae</taxon>
        <taxon>Conexibacter</taxon>
    </lineage>
</organism>
<dbReference type="RefSeq" id="WP_012931943.1">
    <property type="nucleotide sequence ID" value="NC_013739.1"/>
</dbReference>
<dbReference type="Gene3D" id="3.40.50.300">
    <property type="entry name" value="P-loop containing nucleotide triphosphate hydrolases"/>
    <property type="match status" value="2"/>
</dbReference>
<keyword evidence="10" id="KW-1185">Reference proteome</keyword>
<dbReference type="Pfam" id="PF08352">
    <property type="entry name" value="oligo_HPY"/>
    <property type="match status" value="1"/>
</dbReference>
<dbReference type="PROSITE" id="PS00211">
    <property type="entry name" value="ABC_TRANSPORTER_1"/>
    <property type="match status" value="1"/>
</dbReference>
<dbReference type="GO" id="GO:0015833">
    <property type="term" value="P:peptide transport"/>
    <property type="evidence" value="ECO:0007669"/>
    <property type="project" value="InterPro"/>
</dbReference>
<dbReference type="AlphaFoldDB" id="D3F7B9"/>
<comment type="subcellular location">
    <subcellularLocation>
        <location evidence="1">Cell membrane</location>
        <topology evidence="1">Peripheral membrane protein</topology>
    </subcellularLocation>
</comment>
<keyword evidence="7" id="KW-0472">Membrane</keyword>
<keyword evidence="5" id="KW-0547">Nucleotide-binding</keyword>
<evidence type="ECO:0000256" key="2">
    <source>
        <dbReference type="ARBA" id="ARBA00005417"/>
    </source>
</evidence>
<dbReference type="SMART" id="SM00382">
    <property type="entry name" value="AAA"/>
    <property type="match status" value="2"/>
</dbReference>
<dbReference type="PANTHER" id="PTHR43297:SF2">
    <property type="entry name" value="DIPEPTIDE TRANSPORT ATP-BINDING PROTEIN DPPD"/>
    <property type="match status" value="1"/>
</dbReference>
<dbReference type="OrthoDB" id="8036461at2"/>
<dbReference type="InterPro" id="IPR027417">
    <property type="entry name" value="P-loop_NTPase"/>
</dbReference>
<feature type="domain" description="ABC transporter" evidence="8">
    <location>
        <begin position="368"/>
        <end position="595"/>
    </location>
</feature>
<evidence type="ECO:0000256" key="6">
    <source>
        <dbReference type="ARBA" id="ARBA00022840"/>
    </source>
</evidence>
<dbReference type="GO" id="GO:0016887">
    <property type="term" value="F:ATP hydrolysis activity"/>
    <property type="evidence" value="ECO:0007669"/>
    <property type="project" value="InterPro"/>
</dbReference>
<evidence type="ECO:0000313" key="10">
    <source>
        <dbReference type="Proteomes" id="UP000008229"/>
    </source>
</evidence>
<sequence>MEPSQQREATAVGALDGDPAAGAVVEVRGLSVAFESGARPLRGVDLTLQAGRVTGLVGESGSGKSMLGAATLGMLPGGARADGEARLAGTDMLRSGAEERRLVRLRQAGAVFQDPMTSLDPTMRVGRQVAEVAGSEDAAIEALDLCGIPDARRRAAQYPHELSGGLRQRALIALAVARRPRYVLLDEPTTALDVLVQRGILRLFRSICDELDAAMLFITHDLLVAAEVADRLVVLYGGQVAEEGPVDAVLRDPAHPYTAGLLATRLSARRDVARPVPALPGEPPDVRRRGGACSFAPRCAFAQEPCGEREPASVRRSPQRADACLRFDELQPLSERAAVAHRRAAVAELDELAPVDAPQAAGPTAAALEVTGLRKAFGRGAAKRTVLDGIDLRLDHGSSMAIVGASGCGKTTLLRCVMGLERADAGEVRHAGVPPQLVPQDSGASLTPWMTIGDLLGERLGVGKVPRAERPAAIERALAQVGLPAEVAGRRPRQLSGGQRQRVAIARAIVLPPSVLVCDEPTSALDVSLTATVVNLLHQLRDDLGLAVLFVTHDLGVARSVADEIAVLQDGRVVERGAAPQVLDAPAHAATRELLDAMPEELR</sequence>
<keyword evidence="6" id="KW-0067">ATP-binding</keyword>
<evidence type="ECO:0000256" key="5">
    <source>
        <dbReference type="ARBA" id="ARBA00022741"/>
    </source>
</evidence>
<dbReference type="InterPro" id="IPR003439">
    <property type="entry name" value="ABC_transporter-like_ATP-bd"/>
</dbReference>
<dbReference type="InterPro" id="IPR013563">
    <property type="entry name" value="Oligopep_ABC_C"/>
</dbReference>
<evidence type="ECO:0000313" key="9">
    <source>
        <dbReference type="EMBL" id="ADB48890.1"/>
    </source>
</evidence>
<dbReference type="GO" id="GO:0005524">
    <property type="term" value="F:ATP binding"/>
    <property type="evidence" value="ECO:0007669"/>
    <property type="project" value="UniProtKB-KW"/>
</dbReference>
<dbReference type="InterPro" id="IPR017871">
    <property type="entry name" value="ABC_transporter-like_CS"/>
</dbReference>
<dbReference type="InterPro" id="IPR003593">
    <property type="entry name" value="AAA+_ATPase"/>
</dbReference>
<dbReference type="STRING" id="469383.Cwoe_0454"/>
<dbReference type="Pfam" id="PF00005">
    <property type="entry name" value="ABC_tran"/>
    <property type="match status" value="2"/>
</dbReference>
<keyword evidence="4" id="KW-1003">Cell membrane</keyword>
<dbReference type="Proteomes" id="UP000008229">
    <property type="component" value="Chromosome"/>
</dbReference>
<evidence type="ECO:0000259" key="8">
    <source>
        <dbReference type="PROSITE" id="PS50893"/>
    </source>
</evidence>
<dbReference type="KEGG" id="cwo:Cwoe_0454"/>
<dbReference type="SUPFAM" id="SSF52540">
    <property type="entry name" value="P-loop containing nucleoside triphosphate hydrolases"/>
    <property type="match status" value="2"/>
</dbReference>
<dbReference type="eggNOG" id="COG4172">
    <property type="taxonomic scope" value="Bacteria"/>
</dbReference>
<dbReference type="EMBL" id="CP001854">
    <property type="protein sequence ID" value="ADB48890.1"/>
    <property type="molecule type" value="Genomic_DNA"/>
</dbReference>
<dbReference type="NCBIfam" id="TIGR01727">
    <property type="entry name" value="oligo_HPY"/>
    <property type="match status" value="1"/>
</dbReference>
<reference evidence="9 10" key="1">
    <citation type="journal article" date="2010" name="Stand. Genomic Sci.">
        <title>Complete genome sequence of Conexibacter woesei type strain (ID131577).</title>
        <authorList>
            <person name="Pukall R."/>
            <person name="Lapidus A."/>
            <person name="Glavina Del Rio T."/>
            <person name="Copeland A."/>
            <person name="Tice H."/>
            <person name="Cheng J.-F."/>
            <person name="Lucas S."/>
            <person name="Chen F."/>
            <person name="Nolan M."/>
            <person name="Bruce D."/>
            <person name="Goodwin L."/>
            <person name="Pitluck S."/>
            <person name="Mavromatis K."/>
            <person name="Ivanova N."/>
            <person name="Ovchinnikova G."/>
            <person name="Pati A."/>
            <person name="Chen A."/>
            <person name="Palaniappan K."/>
            <person name="Land M."/>
            <person name="Hauser L."/>
            <person name="Chang Y.-J."/>
            <person name="Jeffries C.D."/>
            <person name="Chain P."/>
            <person name="Meincke L."/>
            <person name="Sims D."/>
            <person name="Brettin T."/>
            <person name="Detter J.C."/>
            <person name="Rohde M."/>
            <person name="Goeker M."/>
            <person name="Bristow J."/>
            <person name="Eisen J.A."/>
            <person name="Markowitz V."/>
            <person name="Kyrpides N.C."/>
            <person name="Klenk H.-P."/>
            <person name="Hugenholtz P."/>
        </authorList>
    </citation>
    <scope>NUCLEOTIDE SEQUENCE [LARGE SCALE GENOMIC DNA]</scope>
    <source>
        <strain evidence="10">DSM 14684 / CIP 108061 / JCM 11494 / NBRC 100937 / ID131577</strain>
    </source>
</reference>